<dbReference type="EMBL" id="JAOCQI010000003">
    <property type="protein sequence ID" value="MCT7313654.1"/>
    <property type="molecule type" value="Genomic_DNA"/>
</dbReference>
<dbReference type="InterPro" id="IPR002323">
    <property type="entry name" value="Cyt_CIE"/>
</dbReference>
<protein>
    <submittedName>
        <fullName evidence="9">C-type cytochrome</fullName>
    </submittedName>
</protein>
<evidence type="ECO:0000313" key="10">
    <source>
        <dbReference type="Proteomes" id="UP001164374"/>
    </source>
</evidence>
<dbReference type="PROSITE" id="PS51257">
    <property type="entry name" value="PROKAR_LIPOPROTEIN"/>
    <property type="match status" value="1"/>
</dbReference>
<dbReference type="Gene3D" id="1.10.760.10">
    <property type="entry name" value="Cytochrome c-like domain"/>
    <property type="match status" value="1"/>
</dbReference>
<dbReference type="Proteomes" id="UP001164374">
    <property type="component" value="Unassembled WGS sequence"/>
</dbReference>
<evidence type="ECO:0000256" key="1">
    <source>
        <dbReference type="ARBA" id="ARBA00022448"/>
    </source>
</evidence>
<dbReference type="EMBL" id="JAOCQJ010000002">
    <property type="protein sequence ID" value="MCT7316235.1"/>
    <property type="molecule type" value="Genomic_DNA"/>
</dbReference>
<dbReference type="AlphaFoldDB" id="A0AAE3LAQ7"/>
<gene>
    <name evidence="9" type="ORF">N5I87_09475</name>
    <name evidence="8" type="ORF">N5J06_21995</name>
</gene>
<evidence type="ECO:0000256" key="5">
    <source>
        <dbReference type="ARBA" id="ARBA00023004"/>
    </source>
</evidence>
<sequence>MTRHTLSIWMAALMLAACGSGAPSAPDSATQQRAETLRPTNAALAAQYERSCMACHAAGGSGAPLTGATARWQPRLAQGMEVLVKHATEGFNAMPAKGLCNDCSQADLRALIGFMIHGKDDTHASTQ</sequence>
<dbReference type="SUPFAM" id="SSF46626">
    <property type="entry name" value="Cytochrome c"/>
    <property type="match status" value="1"/>
</dbReference>
<keyword evidence="6" id="KW-0732">Signal</keyword>
<dbReference type="Proteomes" id="UP001164420">
    <property type="component" value="Unassembled WGS sequence"/>
</dbReference>
<dbReference type="PRINTS" id="PR00607">
    <property type="entry name" value="CYTCHROMECIE"/>
</dbReference>
<dbReference type="InterPro" id="IPR009056">
    <property type="entry name" value="Cyt_c-like_dom"/>
</dbReference>
<evidence type="ECO:0000256" key="6">
    <source>
        <dbReference type="SAM" id="SignalP"/>
    </source>
</evidence>
<reference evidence="9 11" key="1">
    <citation type="journal article" date="2023" name="Front. Microbiol.">
        <title>Ralstonia chuxiongensis sp. nov., Ralstonia mojiangensis sp. nov., and Ralstonia soli sp. nov., isolated from tobacco fields, are three novel species in the family Burkholderiaceae.</title>
        <authorList>
            <person name="Lu C.H."/>
            <person name="Zhang Y.Y."/>
            <person name="Jiang N."/>
            <person name="Chen W."/>
            <person name="Shao X."/>
            <person name="Zhao Z.M."/>
            <person name="Lu W.L."/>
            <person name="Hu X."/>
            <person name="Xi Y.X."/>
            <person name="Zou S.Y."/>
            <person name="Wei Q.J."/>
            <person name="Lin Z.L."/>
            <person name="Gong L."/>
            <person name="Gai X.T."/>
            <person name="Zhang L.Q."/>
            <person name="Li J.Y."/>
            <person name="Jin Y."/>
            <person name="Xia Z.Y."/>
        </authorList>
    </citation>
    <scope>NUCLEOTIDE SEQUENCE</scope>
    <source>
        <strain evidence="9">22TCCZM01-4</strain>
        <strain evidence="8 11">22TCJT01-1</strain>
    </source>
</reference>
<keyword evidence="1" id="KW-0813">Transport</keyword>
<evidence type="ECO:0000256" key="3">
    <source>
        <dbReference type="ARBA" id="ARBA00022723"/>
    </source>
</evidence>
<evidence type="ECO:0000256" key="2">
    <source>
        <dbReference type="ARBA" id="ARBA00022617"/>
    </source>
</evidence>
<feature type="chain" id="PRO_5042170961" evidence="6">
    <location>
        <begin position="26"/>
        <end position="127"/>
    </location>
</feature>
<evidence type="ECO:0000313" key="9">
    <source>
        <dbReference type="EMBL" id="MCT7316235.1"/>
    </source>
</evidence>
<reference evidence="9" key="2">
    <citation type="submission" date="2023-02" db="EMBL/GenBank/DDBJ databases">
        <authorList>
            <person name="Lu C.-H."/>
        </authorList>
    </citation>
    <scope>NUCLEOTIDE SEQUENCE</scope>
    <source>
        <strain evidence="9">22TCCZM01-4</strain>
        <strain evidence="8">22TCJT01-1</strain>
    </source>
</reference>
<evidence type="ECO:0000313" key="8">
    <source>
        <dbReference type="EMBL" id="MCT7313654.1"/>
    </source>
</evidence>
<comment type="caution">
    <text evidence="9">The sequence shown here is derived from an EMBL/GenBank/DDBJ whole genome shotgun (WGS) entry which is preliminary data.</text>
</comment>
<keyword evidence="11" id="KW-1185">Reference proteome</keyword>
<dbReference type="RefSeq" id="WP_252691257.1">
    <property type="nucleotide sequence ID" value="NZ_JAMXHU010000001.1"/>
</dbReference>
<proteinExistence type="predicted"/>
<keyword evidence="5" id="KW-0408">Iron</keyword>
<keyword evidence="2" id="KW-0349">Heme</keyword>
<evidence type="ECO:0000313" key="11">
    <source>
        <dbReference type="Proteomes" id="UP001164420"/>
    </source>
</evidence>
<dbReference type="InterPro" id="IPR036909">
    <property type="entry name" value="Cyt_c-like_dom_sf"/>
</dbReference>
<keyword evidence="3" id="KW-0479">Metal-binding</keyword>
<evidence type="ECO:0000256" key="4">
    <source>
        <dbReference type="ARBA" id="ARBA00022982"/>
    </source>
</evidence>
<dbReference type="PANTHER" id="PTHR40942">
    <property type="match status" value="1"/>
</dbReference>
<dbReference type="GO" id="GO:0005506">
    <property type="term" value="F:iron ion binding"/>
    <property type="evidence" value="ECO:0007669"/>
    <property type="project" value="InterPro"/>
</dbReference>
<accession>A0AAE3LAQ7</accession>
<organism evidence="9 10">
    <name type="scientific">Ralstonia mojiangensis</name>
    <dbReference type="NCBI Taxonomy" id="2953895"/>
    <lineage>
        <taxon>Bacteria</taxon>
        <taxon>Pseudomonadati</taxon>
        <taxon>Pseudomonadota</taxon>
        <taxon>Betaproteobacteria</taxon>
        <taxon>Burkholderiales</taxon>
        <taxon>Burkholderiaceae</taxon>
        <taxon>Ralstonia</taxon>
    </lineage>
</organism>
<feature type="domain" description="Cytochrome c" evidence="7">
    <location>
        <begin position="42"/>
        <end position="115"/>
    </location>
</feature>
<keyword evidence="4" id="KW-0249">Electron transport</keyword>
<dbReference type="Pfam" id="PF13442">
    <property type="entry name" value="Cytochrome_CBB3"/>
    <property type="match status" value="1"/>
</dbReference>
<feature type="signal peptide" evidence="6">
    <location>
        <begin position="1"/>
        <end position="25"/>
    </location>
</feature>
<name>A0AAE3LAQ7_9RALS</name>
<dbReference type="PANTHER" id="PTHR40942:SF4">
    <property type="entry name" value="CYTOCHROME C5"/>
    <property type="match status" value="1"/>
</dbReference>
<evidence type="ECO:0000259" key="7">
    <source>
        <dbReference type="Pfam" id="PF13442"/>
    </source>
</evidence>
<dbReference type="GO" id="GO:0009055">
    <property type="term" value="F:electron transfer activity"/>
    <property type="evidence" value="ECO:0007669"/>
    <property type="project" value="InterPro"/>
</dbReference>
<dbReference type="GO" id="GO:0020037">
    <property type="term" value="F:heme binding"/>
    <property type="evidence" value="ECO:0007669"/>
    <property type="project" value="InterPro"/>
</dbReference>